<dbReference type="RefSeq" id="WP_130606235.1">
    <property type="nucleotide sequence ID" value="NZ_AP019368.1"/>
</dbReference>
<dbReference type="Proteomes" id="UP000291236">
    <property type="component" value="Chromosome"/>
</dbReference>
<dbReference type="KEGG" id="sbf:JCM31447_05270"/>
<dbReference type="AlphaFoldDB" id="A0A4P2VKB2"/>
<gene>
    <name evidence="1" type="ORF">JCM31447_05270</name>
</gene>
<proteinExistence type="predicted"/>
<protein>
    <submittedName>
        <fullName evidence="1">Uncharacterized protein</fullName>
    </submittedName>
</protein>
<evidence type="ECO:0000313" key="2">
    <source>
        <dbReference type="Proteomes" id="UP000291236"/>
    </source>
</evidence>
<accession>A0A4P2VKB2</accession>
<reference evidence="1 2" key="1">
    <citation type="submission" date="2018-12" db="EMBL/GenBank/DDBJ databases">
        <title>Rubrispira sanarue gen. nov., sp., nov., a member of the order Silvanigrellales, isolated from a brackish lake in Hamamatsu Japan.</title>
        <authorList>
            <person name="Maejima Y."/>
            <person name="Iino T."/>
            <person name="Muraguchi Y."/>
            <person name="Fukuda K."/>
            <person name="Nojiri H."/>
            <person name="Ohkuma M."/>
            <person name="Moriuchi R."/>
            <person name="Dohra H."/>
            <person name="Kimbara K."/>
            <person name="Shintani M."/>
        </authorList>
    </citation>
    <scope>NUCLEOTIDE SEQUENCE [LARGE SCALE GENOMIC DNA]</scope>
    <source>
        <strain evidence="1 2">RF1110005</strain>
    </source>
</reference>
<organism evidence="1 2">
    <name type="scientific">Fluviispira sanaruensis</name>
    <dbReference type="NCBI Taxonomy" id="2493639"/>
    <lineage>
        <taxon>Bacteria</taxon>
        <taxon>Pseudomonadati</taxon>
        <taxon>Bdellovibrionota</taxon>
        <taxon>Oligoflexia</taxon>
        <taxon>Silvanigrellales</taxon>
        <taxon>Silvanigrellaceae</taxon>
        <taxon>Fluviispira</taxon>
    </lineage>
</organism>
<name>A0A4P2VKB2_FLUSA</name>
<dbReference type="OrthoDB" id="5293552at2"/>
<dbReference type="EMBL" id="AP019368">
    <property type="protein sequence ID" value="BBH52090.1"/>
    <property type="molecule type" value="Genomic_DNA"/>
</dbReference>
<evidence type="ECO:0000313" key="1">
    <source>
        <dbReference type="EMBL" id="BBH52090.1"/>
    </source>
</evidence>
<sequence length="459" mass="53042">MEMKRFNLIYICFFLIILQENIYAMNRADLIELSSEIVQIYENKKEKVITDLDKEKIEQKFYDIKEIVQADLKSGNKNVSIDIYLFLKGLLKNDITSLQSLISADNIETFAKDLAQLIHYSAAQKLSFALKENRIAYKTSIHIKQNTDQKNCQVYWNGKPLENIKPIFLPVGVPVYISLFCPNNLFEVKYIQSSETQRNLTVVFDQLKKIQFNNKDMMPNPNKNIIKFTSFNLYKRNNKNQIDYFKAKENNQTAQTETNENNQLVQQLNHTKIKNINVSQDKKSRSIFAIGSGFSMIYDFGYLRKINASQFGMSKGLIFTLGIFAQFKGFLFLFDYAKIDAYNSKSLVFINGNYNGNNAYNYETKIKYSYFKPSLGYRFILNDTFKNYSMTLDALLNYSSLISTQTASSSQGVGFQFAFGLSKQIIANFNWDFSLGSAYSLGTLRGFQLISSTRLSYFF</sequence>
<keyword evidence="2" id="KW-1185">Reference proteome</keyword>